<dbReference type="AlphaFoldDB" id="A0A239XRR3"/>
<evidence type="ECO:0000313" key="2">
    <source>
        <dbReference type="EMBL" id="SNV49327.1"/>
    </source>
</evidence>
<organism evidence="2 3">
    <name type="scientific">Chryseobacterium taklimakanense</name>
    <dbReference type="NCBI Taxonomy" id="536441"/>
    <lineage>
        <taxon>Bacteria</taxon>
        <taxon>Pseudomonadati</taxon>
        <taxon>Bacteroidota</taxon>
        <taxon>Flavobacteriia</taxon>
        <taxon>Flavobacteriales</taxon>
        <taxon>Weeksellaceae</taxon>
        <taxon>Chryseobacterium group</taxon>
        <taxon>Chryseobacterium</taxon>
    </lineage>
</organism>
<evidence type="ECO:0008006" key="4">
    <source>
        <dbReference type="Google" id="ProtNLM"/>
    </source>
</evidence>
<dbReference type="EMBL" id="LT906465">
    <property type="protein sequence ID" value="SNV49327.1"/>
    <property type="molecule type" value="Genomic_DNA"/>
</dbReference>
<accession>A0A239XRR3</accession>
<keyword evidence="1" id="KW-1133">Transmembrane helix</keyword>
<dbReference type="KEGG" id="ctak:4412677_02089"/>
<dbReference type="RefSeq" id="WP_095073061.1">
    <property type="nucleotide sequence ID" value="NZ_LT906465.1"/>
</dbReference>
<feature type="transmembrane region" description="Helical" evidence="1">
    <location>
        <begin position="45"/>
        <end position="63"/>
    </location>
</feature>
<keyword evidence="3" id="KW-1185">Reference proteome</keyword>
<proteinExistence type="predicted"/>
<evidence type="ECO:0000313" key="3">
    <source>
        <dbReference type="Proteomes" id="UP000215196"/>
    </source>
</evidence>
<evidence type="ECO:0000256" key="1">
    <source>
        <dbReference type="SAM" id="Phobius"/>
    </source>
</evidence>
<gene>
    <name evidence="2" type="ORF">SAMEA4412677_02089</name>
</gene>
<keyword evidence="1" id="KW-0472">Membrane</keyword>
<name>A0A239XRR3_9FLAO</name>
<sequence>MKKIRIGWLVLIVFNTFIFGQGGGFEGDDPPPPEGDGNIVSPIDMYIVYLGVIAIFFILYHFYKYRERKAV</sequence>
<reference evidence="2 3" key="1">
    <citation type="submission" date="2017-06" db="EMBL/GenBank/DDBJ databases">
        <authorList>
            <consortium name="Pathogen Informatics"/>
        </authorList>
    </citation>
    <scope>NUCLEOTIDE SEQUENCE [LARGE SCALE GENOMIC DNA]</scope>
    <source>
        <strain evidence="2 3">NCTC13490</strain>
    </source>
</reference>
<protein>
    <recommendedName>
        <fullName evidence="4">Signal peptidase</fullName>
    </recommendedName>
</protein>
<keyword evidence="1" id="KW-0812">Transmembrane</keyword>
<dbReference type="Proteomes" id="UP000215196">
    <property type="component" value="Chromosome 1"/>
</dbReference>
<feature type="transmembrane region" description="Helical" evidence="1">
    <location>
        <begin position="7"/>
        <end position="25"/>
    </location>
</feature>